<evidence type="ECO:0000256" key="17">
    <source>
        <dbReference type="SAM" id="Phobius"/>
    </source>
</evidence>
<feature type="transmembrane region" description="Helical" evidence="17">
    <location>
        <begin position="443"/>
        <end position="463"/>
    </location>
</feature>
<reference evidence="20 21" key="1">
    <citation type="journal article" date="2019" name="Int. J. Syst. Evol. Microbiol.">
        <title>The Global Catalogue of Microorganisms (GCM) 10K type strain sequencing project: providing services to taxonomists for standard genome sequencing and annotation.</title>
        <authorList>
            <consortium name="The Broad Institute Genomics Platform"/>
            <consortium name="The Broad Institute Genome Sequencing Center for Infectious Disease"/>
            <person name="Wu L."/>
            <person name="Ma J."/>
        </authorList>
    </citation>
    <scope>NUCLEOTIDE SEQUENCE [LARGE SCALE GENOMIC DNA]</scope>
    <source>
        <strain evidence="20 21">XZGYJ-43</strain>
    </source>
</reference>
<comment type="cofactor">
    <cofactor evidence="2">
        <name>Mg(2+)</name>
        <dbReference type="ChEBI" id="CHEBI:18420"/>
    </cofactor>
</comment>
<keyword evidence="13 17" id="KW-0472">Membrane</keyword>
<feature type="transmembrane region" description="Helical" evidence="17">
    <location>
        <begin position="189"/>
        <end position="208"/>
    </location>
</feature>
<dbReference type="InterPro" id="IPR048307">
    <property type="entry name" value="STT3_N"/>
</dbReference>
<keyword evidence="11" id="KW-0460">Magnesium</keyword>
<evidence type="ECO:0000256" key="11">
    <source>
        <dbReference type="ARBA" id="ARBA00022842"/>
    </source>
</evidence>
<dbReference type="PANTHER" id="PTHR13872">
    <property type="entry name" value="DOLICHYL-DIPHOSPHOOLIGOSACCHARIDE--PROTEIN GLYCOSYLTRANSFERASE SUBUNIT"/>
    <property type="match status" value="1"/>
</dbReference>
<evidence type="ECO:0000256" key="13">
    <source>
        <dbReference type="ARBA" id="ARBA00023136"/>
    </source>
</evidence>
<evidence type="ECO:0000256" key="2">
    <source>
        <dbReference type="ARBA" id="ARBA00001946"/>
    </source>
</evidence>
<evidence type="ECO:0000256" key="4">
    <source>
        <dbReference type="ARBA" id="ARBA00004922"/>
    </source>
</evidence>
<comment type="similarity">
    <text evidence="5">Belongs to the STT3 family.</text>
</comment>
<feature type="transmembrane region" description="Helical" evidence="17">
    <location>
        <begin position="247"/>
        <end position="265"/>
    </location>
</feature>
<keyword evidence="21" id="KW-1185">Reference proteome</keyword>
<evidence type="ECO:0000259" key="19">
    <source>
        <dbReference type="Pfam" id="PF18079"/>
    </source>
</evidence>
<sequence length="785" mass="85186">MTDVRDATDALLADRPDLEDDIRTVLDVDANQETWTFDDVPLDSGSFGELVSRGIAEKVDGEYRLANRDAVRAALEGEEVPSSGSRTPSIDVSLDLPPRRVSLALVGALVLVATFRLFAYQSVFRAEHVVLLGNDPYYYRHLLFHFIEQGTGVFSLPETVQVGEPLMLATLLAATKLLGGTTSAANLVLAWYPVLTALVTAGLVYVLTVKLTEDRRVGLAAVVLLAVTPVHAYRTAIGFADHHAFDYLWLALTAVAAVTLLKRTSTATFEVTSLRNPTTLAWTAVLGVGVAAQVLAWNAGPILLLPLAVYGVIRTAAAVNAGNSPLTDLPLVIGIGLGALLAFVVHFGLGWQRLYIVVTPLLLVAGLGAVIVVGEGARRRELSGALTLGGLVATGSLIFAVAYVALPDFAAQFTQEVVRLFVGGTSENIAETASLFSPRYGTIAGPFFFFGLSLFFALPYFVWSLYLGWTENRPAWLLIGSYSSVLFVLALLQVRFAGQLALFTAVFGGLAVVHLLAVTGAAKRPAVLSEVETTHPWRTATRDEPAFALPDRQTIIAVSLIFLLIGGLGAVMTPLRTNLLTVSDESYNAAAYMEDYSEAEGWQYPQNYVFSEWGQNRMYNAIVNGESLSYGYAQQNYEDFLTSTNSSIWYQRLHDRTGFVVINQYDGFENSSQETVYKRLQNWGNETGHYQAVWASDDGSKKVFTLVPGARVIGSSNQNATFTITETVDIRGRQFTYERQVRANASGGYEVRVPYSGTYSFNGTTVNVSETAVNTGQTISVRSNT</sequence>
<evidence type="ECO:0000259" key="18">
    <source>
        <dbReference type="Pfam" id="PF02516"/>
    </source>
</evidence>
<evidence type="ECO:0000256" key="8">
    <source>
        <dbReference type="ARBA" id="ARBA00022679"/>
    </source>
</evidence>
<evidence type="ECO:0000256" key="7">
    <source>
        <dbReference type="ARBA" id="ARBA00022676"/>
    </source>
</evidence>
<feature type="transmembrane region" description="Helical" evidence="17">
    <location>
        <begin position="500"/>
        <end position="518"/>
    </location>
</feature>
<feature type="transmembrane region" description="Helical" evidence="17">
    <location>
        <begin position="217"/>
        <end position="235"/>
    </location>
</feature>
<dbReference type="InterPro" id="IPR003674">
    <property type="entry name" value="Oligo_trans_STT3"/>
</dbReference>
<dbReference type="Pfam" id="PF02516">
    <property type="entry name" value="STT3"/>
    <property type="match status" value="1"/>
</dbReference>
<evidence type="ECO:0000256" key="14">
    <source>
        <dbReference type="ARBA" id="ARBA00023211"/>
    </source>
</evidence>
<dbReference type="PANTHER" id="PTHR13872:SF1">
    <property type="entry name" value="DOLICHYL-DIPHOSPHOOLIGOSACCHARIDE--PROTEIN GLYCOSYLTRANSFERASE SUBUNIT STT3B"/>
    <property type="match status" value="1"/>
</dbReference>
<feature type="domain" description="Oligosaccharyl transferase STT3 N-terminal" evidence="18">
    <location>
        <begin position="119"/>
        <end position="310"/>
    </location>
</feature>
<dbReference type="InterPro" id="IPR041154">
    <property type="entry name" value="AglB_P1"/>
</dbReference>
<keyword evidence="12 17" id="KW-1133">Transmembrane helix</keyword>
<feature type="transmembrane region" description="Helical" evidence="17">
    <location>
        <begin position="101"/>
        <end position="119"/>
    </location>
</feature>
<comment type="catalytic activity">
    <reaction evidence="16">
        <text>an archaeal dolichyl phosphooligosaccharide + [protein]-L-asparagine = an archaeal dolichyl phosphate + a glycoprotein with the oligosaccharide chain attached by N-beta-D-glycosyl linkage to a protein L-asparagine.</text>
        <dbReference type="EC" id="2.4.99.21"/>
    </reaction>
</comment>
<feature type="domain" description="Archaeal glycosylation protein B peripheral" evidence="19">
    <location>
        <begin position="709"/>
        <end position="759"/>
    </location>
</feature>
<feature type="transmembrane region" description="Helical" evidence="17">
    <location>
        <begin position="385"/>
        <end position="406"/>
    </location>
</feature>
<accession>A0ABD5Z6C3</accession>
<feature type="transmembrane region" description="Helical" evidence="17">
    <location>
        <begin position="277"/>
        <end position="296"/>
    </location>
</feature>
<dbReference type="Proteomes" id="UP001596447">
    <property type="component" value="Unassembled WGS sequence"/>
</dbReference>
<dbReference type="AlphaFoldDB" id="A0ABD5Z6C3"/>
<evidence type="ECO:0000256" key="12">
    <source>
        <dbReference type="ARBA" id="ARBA00022989"/>
    </source>
</evidence>
<evidence type="ECO:0000256" key="16">
    <source>
        <dbReference type="ARBA" id="ARBA00034066"/>
    </source>
</evidence>
<dbReference type="RefSeq" id="WP_279527487.1">
    <property type="nucleotide sequence ID" value="NZ_CP122312.1"/>
</dbReference>
<feature type="transmembrane region" description="Helical" evidence="17">
    <location>
        <begin position="555"/>
        <end position="575"/>
    </location>
</feature>
<evidence type="ECO:0000256" key="5">
    <source>
        <dbReference type="ARBA" id="ARBA00010810"/>
    </source>
</evidence>
<evidence type="ECO:0000256" key="10">
    <source>
        <dbReference type="ARBA" id="ARBA00022723"/>
    </source>
</evidence>
<keyword evidence="8" id="KW-0808">Transferase</keyword>
<dbReference type="GO" id="GO:0046872">
    <property type="term" value="F:metal ion binding"/>
    <property type="evidence" value="ECO:0007669"/>
    <property type="project" value="UniProtKB-KW"/>
</dbReference>
<feature type="transmembrane region" description="Helical" evidence="17">
    <location>
        <begin position="354"/>
        <end position="373"/>
    </location>
</feature>
<comment type="subcellular location">
    <subcellularLocation>
        <location evidence="3">Cell membrane</location>
        <topology evidence="3">Multi-pass membrane protein</topology>
    </subcellularLocation>
</comment>
<evidence type="ECO:0000256" key="15">
    <source>
        <dbReference type="ARBA" id="ARBA00030679"/>
    </source>
</evidence>
<comment type="pathway">
    <text evidence="4">Protein modification; protein glycosylation.</text>
</comment>
<evidence type="ECO:0000313" key="21">
    <source>
        <dbReference type="Proteomes" id="UP001596447"/>
    </source>
</evidence>
<dbReference type="EC" id="2.4.99.21" evidence="6"/>
<evidence type="ECO:0000256" key="9">
    <source>
        <dbReference type="ARBA" id="ARBA00022692"/>
    </source>
</evidence>
<proteinExistence type="inferred from homology"/>
<dbReference type="EMBL" id="JBHTAR010000011">
    <property type="protein sequence ID" value="MFC7200716.1"/>
    <property type="molecule type" value="Genomic_DNA"/>
</dbReference>
<protein>
    <recommendedName>
        <fullName evidence="6">dolichyl-phosphooligosaccharide-protein glycotransferase</fullName>
        <ecNumber evidence="6">2.4.99.21</ecNumber>
    </recommendedName>
    <alternativeName>
        <fullName evidence="15">Oligosaccharyl transferase</fullName>
    </alternativeName>
</protein>
<evidence type="ECO:0000256" key="6">
    <source>
        <dbReference type="ARBA" id="ARBA00012602"/>
    </source>
</evidence>
<keyword evidence="7" id="KW-0328">Glycosyltransferase</keyword>
<keyword evidence="9 17" id="KW-0812">Transmembrane</keyword>
<comment type="caution">
    <text evidence="20">The sequence shown here is derived from an EMBL/GenBank/DDBJ whole genome shotgun (WGS) entry which is preliminary data.</text>
</comment>
<feature type="transmembrane region" description="Helical" evidence="17">
    <location>
        <begin position="329"/>
        <end position="348"/>
    </location>
</feature>
<feature type="transmembrane region" description="Helical" evidence="17">
    <location>
        <begin position="302"/>
        <end position="322"/>
    </location>
</feature>
<keyword evidence="14" id="KW-0464">Manganese</keyword>
<dbReference type="GO" id="GO:0016757">
    <property type="term" value="F:glycosyltransferase activity"/>
    <property type="evidence" value="ECO:0007669"/>
    <property type="project" value="UniProtKB-KW"/>
</dbReference>
<feature type="transmembrane region" description="Helical" evidence="17">
    <location>
        <begin position="475"/>
        <end position="494"/>
    </location>
</feature>
<organism evidence="20 21">
    <name type="scientific">Halospeciosus flavus</name>
    <dbReference type="NCBI Taxonomy" id="3032283"/>
    <lineage>
        <taxon>Archaea</taxon>
        <taxon>Methanobacteriati</taxon>
        <taxon>Methanobacteriota</taxon>
        <taxon>Stenosarchaea group</taxon>
        <taxon>Halobacteria</taxon>
        <taxon>Halobacteriales</taxon>
        <taxon>Halobacteriaceae</taxon>
        <taxon>Halospeciosus</taxon>
    </lineage>
</organism>
<evidence type="ECO:0000313" key="20">
    <source>
        <dbReference type="EMBL" id="MFC7200716.1"/>
    </source>
</evidence>
<evidence type="ECO:0000256" key="3">
    <source>
        <dbReference type="ARBA" id="ARBA00004651"/>
    </source>
</evidence>
<dbReference type="Pfam" id="PF18079">
    <property type="entry name" value="AglB_L1"/>
    <property type="match status" value="1"/>
</dbReference>
<keyword evidence="10" id="KW-0479">Metal-binding</keyword>
<name>A0ABD5Z6C3_9EURY</name>
<gene>
    <name evidence="20" type="ORF">ACFQJ9_15040</name>
</gene>
<comment type="cofactor">
    <cofactor evidence="1">
        <name>Mn(2+)</name>
        <dbReference type="ChEBI" id="CHEBI:29035"/>
    </cofactor>
</comment>
<dbReference type="GO" id="GO:0005886">
    <property type="term" value="C:plasma membrane"/>
    <property type="evidence" value="ECO:0007669"/>
    <property type="project" value="UniProtKB-SubCell"/>
</dbReference>
<evidence type="ECO:0000256" key="1">
    <source>
        <dbReference type="ARBA" id="ARBA00001936"/>
    </source>
</evidence>